<keyword evidence="9" id="KW-1185">Reference proteome</keyword>
<evidence type="ECO:0000256" key="3">
    <source>
        <dbReference type="ARBA" id="ARBA00022729"/>
    </source>
</evidence>
<dbReference type="SUPFAM" id="SSF48452">
    <property type="entry name" value="TPR-like"/>
    <property type="match status" value="1"/>
</dbReference>
<reference evidence="8 9" key="1">
    <citation type="submission" date="2019-03" db="EMBL/GenBank/DDBJ databases">
        <title>Genomic Encyclopedia of Type Strains, Phase IV (KMG-IV): sequencing the most valuable type-strain genomes for metagenomic binning, comparative biology and taxonomic classification.</title>
        <authorList>
            <person name="Goeker M."/>
        </authorList>
    </citation>
    <scope>NUCLEOTIDE SEQUENCE [LARGE SCALE GENOMIC DNA]</scope>
    <source>
        <strain evidence="8 9">DSM 22362</strain>
    </source>
</reference>
<evidence type="ECO:0000313" key="8">
    <source>
        <dbReference type="EMBL" id="TCV20436.1"/>
    </source>
</evidence>
<dbReference type="Pfam" id="PF14322">
    <property type="entry name" value="SusD-like_3"/>
    <property type="match status" value="1"/>
</dbReference>
<dbReference type="Gene3D" id="1.25.40.390">
    <property type="match status" value="1"/>
</dbReference>
<dbReference type="Proteomes" id="UP000295197">
    <property type="component" value="Unassembled WGS sequence"/>
</dbReference>
<dbReference type="InterPro" id="IPR012944">
    <property type="entry name" value="SusD_RagB_dom"/>
</dbReference>
<name>A0A4V2VUL6_9SPHI</name>
<keyword evidence="5" id="KW-0998">Cell outer membrane</keyword>
<evidence type="ECO:0000313" key="9">
    <source>
        <dbReference type="Proteomes" id="UP000295197"/>
    </source>
</evidence>
<dbReference type="AlphaFoldDB" id="A0A4V2VUL6"/>
<comment type="caution">
    <text evidence="8">The sequence shown here is derived from an EMBL/GenBank/DDBJ whole genome shotgun (WGS) entry which is preliminary data.</text>
</comment>
<feature type="domain" description="SusD-like N-terminal" evidence="7">
    <location>
        <begin position="91"/>
        <end position="223"/>
    </location>
</feature>
<dbReference type="InterPro" id="IPR033985">
    <property type="entry name" value="SusD-like_N"/>
</dbReference>
<dbReference type="Pfam" id="PF07980">
    <property type="entry name" value="SusD_RagB"/>
    <property type="match status" value="1"/>
</dbReference>
<evidence type="ECO:0000259" key="6">
    <source>
        <dbReference type="Pfam" id="PF07980"/>
    </source>
</evidence>
<comment type="subcellular location">
    <subcellularLocation>
        <location evidence="1">Cell outer membrane</location>
    </subcellularLocation>
</comment>
<keyword evidence="3" id="KW-0732">Signal</keyword>
<sequence>MKAKNNKLYIFLLAGVTLFGGGSCTKFDDKVYSSYTEETFPKTPEQFVAVTGPVYTSARGFFGDYFDLQTAGSDEVIIPTRGGDWFDGGKWRDMHYHTWSPSHEVVRNAWNWGFNAIGTCNRVLSVLEKSEESEQKNQTLAEIKTMRAWYYYLMMDAYGNIPLVTTFDTGTELPTTTPRAQVFAFVVSELEENLALLSEDKSLATYGRPTKWFAHALLAKAYLNAQVYTGTAQWNKVVENANAVIASGKYSLENDFLAQFKPDNGADSPEPIFSIPFDASRAKGNALFNKVLHYAHRQTFELNGNPWNGWSAQPAYFNLFEDQDNRKQQWLYGQQYNSTGQPLIYNGMNIVINPNGYNLLPGSDFDIGGADDGGRLAGARCVKYQPDKNHIGSDAGNDVVVLRLADVLLMKAEAILRGATNGTAAEALTAANEVRKRAFPINPEKHFTTSTLTLDAIYKERGLEFTFEVTRRTDMIRFGKWEDAMLFKPANPSETHKRLFPIPATALANNGNLTPNPGY</sequence>
<accession>A0A4V2VUL6</accession>
<proteinExistence type="inferred from homology"/>
<keyword evidence="4" id="KW-0472">Membrane</keyword>
<protein>
    <submittedName>
        <fullName evidence="8">Putative outer membrane starch-binding protein</fullName>
    </submittedName>
</protein>
<dbReference type="CDD" id="cd08977">
    <property type="entry name" value="SusD"/>
    <property type="match status" value="1"/>
</dbReference>
<evidence type="ECO:0000256" key="5">
    <source>
        <dbReference type="ARBA" id="ARBA00023237"/>
    </source>
</evidence>
<gene>
    <name evidence="8" type="ORF">EDC17_1002149</name>
</gene>
<evidence type="ECO:0000256" key="1">
    <source>
        <dbReference type="ARBA" id="ARBA00004442"/>
    </source>
</evidence>
<organism evidence="8 9">
    <name type="scientific">Sphingobacterium alimentarium</name>
    <dbReference type="NCBI Taxonomy" id="797292"/>
    <lineage>
        <taxon>Bacteria</taxon>
        <taxon>Pseudomonadati</taxon>
        <taxon>Bacteroidota</taxon>
        <taxon>Sphingobacteriia</taxon>
        <taxon>Sphingobacteriales</taxon>
        <taxon>Sphingobacteriaceae</taxon>
        <taxon>Sphingobacterium</taxon>
    </lineage>
</organism>
<comment type="similarity">
    <text evidence="2">Belongs to the SusD family.</text>
</comment>
<dbReference type="EMBL" id="SMBZ01000002">
    <property type="protein sequence ID" value="TCV20436.1"/>
    <property type="molecule type" value="Genomic_DNA"/>
</dbReference>
<dbReference type="RefSeq" id="WP_132776259.1">
    <property type="nucleotide sequence ID" value="NZ_SMBZ01000002.1"/>
</dbReference>
<dbReference type="InterPro" id="IPR011990">
    <property type="entry name" value="TPR-like_helical_dom_sf"/>
</dbReference>
<evidence type="ECO:0000259" key="7">
    <source>
        <dbReference type="Pfam" id="PF14322"/>
    </source>
</evidence>
<feature type="domain" description="RagB/SusD" evidence="6">
    <location>
        <begin position="269"/>
        <end position="519"/>
    </location>
</feature>
<evidence type="ECO:0000256" key="4">
    <source>
        <dbReference type="ARBA" id="ARBA00023136"/>
    </source>
</evidence>
<dbReference type="PROSITE" id="PS51257">
    <property type="entry name" value="PROKAR_LIPOPROTEIN"/>
    <property type="match status" value="1"/>
</dbReference>
<dbReference type="OrthoDB" id="9783641at2"/>
<dbReference type="GO" id="GO:0009279">
    <property type="term" value="C:cell outer membrane"/>
    <property type="evidence" value="ECO:0007669"/>
    <property type="project" value="UniProtKB-SubCell"/>
</dbReference>
<evidence type="ECO:0000256" key="2">
    <source>
        <dbReference type="ARBA" id="ARBA00006275"/>
    </source>
</evidence>